<dbReference type="Proteomes" id="UP000430670">
    <property type="component" value="Unassembled WGS sequence"/>
</dbReference>
<dbReference type="EMBL" id="WNKU01000036">
    <property type="protein sequence ID" value="MTV50805.1"/>
    <property type="molecule type" value="Genomic_DNA"/>
</dbReference>
<proteinExistence type="predicted"/>
<reference evidence="1 2" key="1">
    <citation type="submission" date="2019-11" db="EMBL/GenBank/DDBJ databases">
        <title>Whole-genome sequence of a the green, strictly anaerobic photosynthetic bacterium Heliobacillus mobilis DSM 6151.</title>
        <authorList>
            <person name="Kyndt J.A."/>
            <person name="Meyer T.E."/>
        </authorList>
    </citation>
    <scope>NUCLEOTIDE SEQUENCE [LARGE SCALE GENOMIC DNA]</scope>
    <source>
        <strain evidence="1 2">DSM 6151</strain>
    </source>
</reference>
<protein>
    <submittedName>
        <fullName evidence="1">Uncharacterized protein</fullName>
    </submittedName>
</protein>
<keyword evidence="2" id="KW-1185">Reference proteome</keyword>
<gene>
    <name evidence="1" type="ORF">GJ688_17885</name>
</gene>
<evidence type="ECO:0000313" key="2">
    <source>
        <dbReference type="Proteomes" id="UP000430670"/>
    </source>
</evidence>
<comment type="caution">
    <text evidence="1">The sequence shown here is derived from an EMBL/GenBank/DDBJ whole genome shotgun (WGS) entry which is preliminary data.</text>
</comment>
<evidence type="ECO:0000313" key="1">
    <source>
        <dbReference type="EMBL" id="MTV50805.1"/>
    </source>
</evidence>
<name>A0A6I3SQ34_HELMO</name>
<dbReference type="AlphaFoldDB" id="A0A6I3SQ34"/>
<accession>A0A6I3SQ34</accession>
<sequence>MEEEIELNRDPMTILMDYTNHCEKTVNELQQFIDQANASGLKVPNEVQYLLEDKNREFKSMTSTLAKVQAREHQLQ</sequence>
<organism evidence="1 2">
    <name type="scientific">Heliobacterium mobile</name>
    <name type="common">Heliobacillus mobilis</name>
    <dbReference type="NCBI Taxonomy" id="28064"/>
    <lineage>
        <taxon>Bacteria</taxon>
        <taxon>Bacillati</taxon>
        <taxon>Bacillota</taxon>
        <taxon>Clostridia</taxon>
        <taxon>Eubacteriales</taxon>
        <taxon>Heliobacteriaceae</taxon>
        <taxon>Heliobacterium</taxon>
    </lineage>
</organism>
<dbReference type="RefSeq" id="WP_155477886.1">
    <property type="nucleotide sequence ID" value="NZ_WNKU01000036.1"/>
</dbReference>